<reference evidence="2 3" key="1">
    <citation type="journal article" date="2018" name="Mol. Biol. Evol.">
        <title>Broad Genomic Sampling Reveals a Smut Pathogenic Ancestry of the Fungal Clade Ustilaginomycotina.</title>
        <authorList>
            <person name="Kijpornyongpan T."/>
            <person name="Mondo S.J."/>
            <person name="Barry K."/>
            <person name="Sandor L."/>
            <person name="Lee J."/>
            <person name="Lipzen A."/>
            <person name="Pangilinan J."/>
            <person name="LaButti K."/>
            <person name="Hainaut M."/>
            <person name="Henrissat B."/>
            <person name="Grigoriev I.V."/>
            <person name="Spatafora J.W."/>
            <person name="Aime M.C."/>
        </authorList>
    </citation>
    <scope>NUCLEOTIDE SEQUENCE [LARGE SCALE GENOMIC DNA]</scope>
    <source>
        <strain evidence="2 3">MCA 4186</strain>
    </source>
</reference>
<dbReference type="InterPro" id="IPR022234">
    <property type="entry name" value="DUF3759"/>
</dbReference>
<dbReference type="RefSeq" id="XP_025595700.1">
    <property type="nucleotide sequence ID" value="XM_025744394.1"/>
</dbReference>
<proteinExistence type="predicted"/>
<dbReference type="Proteomes" id="UP000245946">
    <property type="component" value="Unassembled WGS sequence"/>
</dbReference>
<gene>
    <name evidence="2" type="ORF">FA09DRAFT_341070</name>
</gene>
<organism evidence="2 3">
    <name type="scientific">Tilletiopsis washingtonensis</name>
    <dbReference type="NCBI Taxonomy" id="58919"/>
    <lineage>
        <taxon>Eukaryota</taxon>
        <taxon>Fungi</taxon>
        <taxon>Dikarya</taxon>
        <taxon>Basidiomycota</taxon>
        <taxon>Ustilaginomycotina</taxon>
        <taxon>Exobasidiomycetes</taxon>
        <taxon>Entylomatales</taxon>
        <taxon>Entylomatales incertae sedis</taxon>
        <taxon>Tilletiopsis</taxon>
    </lineage>
</organism>
<sequence>MGFFSSDSHQEVYNQEPREGKWSHELIGGAAAFEAMRQYEKHEEREGKPQSHAFAKELIAGFAGAEADKLFETKGLSFLDREEAKRHARQQAEQAYEDRYQ</sequence>
<evidence type="ECO:0000313" key="3">
    <source>
        <dbReference type="Proteomes" id="UP000245946"/>
    </source>
</evidence>
<keyword evidence="3" id="KW-1185">Reference proteome</keyword>
<dbReference type="STRING" id="58919.A0A316Z1L1"/>
<feature type="region of interest" description="Disordered" evidence="1">
    <location>
        <begin position="82"/>
        <end position="101"/>
    </location>
</feature>
<dbReference type="AlphaFoldDB" id="A0A316Z1L1"/>
<accession>A0A316Z1L1</accession>
<name>A0A316Z1L1_9BASI</name>
<evidence type="ECO:0000256" key="1">
    <source>
        <dbReference type="SAM" id="MobiDB-lite"/>
    </source>
</evidence>
<dbReference type="OrthoDB" id="9895617at2759"/>
<evidence type="ECO:0000313" key="2">
    <source>
        <dbReference type="EMBL" id="PWN95421.1"/>
    </source>
</evidence>
<dbReference type="GeneID" id="37271938"/>
<feature type="region of interest" description="Disordered" evidence="1">
    <location>
        <begin position="1"/>
        <end position="21"/>
    </location>
</feature>
<dbReference type="EMBL" id="KZ819304">
    <property type="protein sequence ID" value="PWN95421.1"/>
    <property type="molecule type" value="Genomic_DNA"/>
</dbReference>
<dbReference type="Pfam" id="PF12585">
    <property type="entry name" value="DUF3759"/>
    <property type="match status" value="1"/>
</dbReference>
<feature type="compositionally biased region" description="Polar residues" evidence="1">
    <location>
        <begin position="1"/>
        <end position="13"/>
    </location>
</feature>
<dbReference type="PANTHER" id="PTHR37450:SF1">
    <property type="entry name" value="CIPC PROTEIN"/>
    <property type="match status" value="1"/>
</dbReference>
<protein>
    <submittedName>
        <fullName evidence="2">CipC protein</fullName>
    </submittedName>
</protein>
<dbReference type="PANTHER" id="PTHR37450">
    <property type="entry name" value="CIPC PROTEIN"/>
    <property type="match status" value="1"/>
</dbReference>